<evidence type="ECO:0000256" key="4">
    <source>
        <dbReference type="ARBA" id="ARBA00022737"/>
    </source>
</evidence>
<evidence type="ECO:0000256" key="2">
    <source>
        <dbReference type="ARBA" id="ARBA00022602"/>
    </source>
</evidence>
<dbReference type="InterPro" id="IPR002088">
    <property type="entry name" value="Prenyl_trans_a"/>
</dbReference>
<accession>S7W7T7</accession>
<evidence type="ECO:0000256" key="3">
    <source>
        <dbReference type="ARBA" id="ARBA00022679"/>
    </source>
</evidence>
<reference evidence="7" key="1">
    <citation type="journal article" date="2013" name="PLoS Genet.">
        <title>The genome of Spraguea lophii and the basis of host-microsporidian interactions.</title>
        <authorList>
            <person name="Campbell S.E."/>
            <person name="Williams T.A."/>
            <person name="Yousuf A."/>
            <person name="Soanes D.M."/>
            <person name="Paszkiewicz K.H."/>
            <person name="Williams B.A.P."/>
        </authorList>
    </citation>
    <scope>NUCLEOTIDE SEQUENCE [LARGE SCALE GENOMIC DNA]</scope>
    <source>
        <strain evidence="7">42_110</strain>
    </source>
</reference>
<dbReference type="GO" id="GO:0005737">
    <property type="term" value="C:cytoplasm"/>
    <property type="evidence" value="ECO:0007669"/>
    <property type="project" value="TreeGrafter"/>
</dbReference>
<dbReference type="Pfam" id="PF01239">
    <property type="entry name" value="PPTA"/>
    <property type="match status" value="1"/>
</dbReference>
<evidence type="ECO:0000256" key="5">
    <source>
        <dbReference type="SAM" id="MobiDB-lite"/>
    </source>
</evidence>
<dbReference type="GO" id="GO:0008318">
    <property type="term" value="F:protein prenyltransferase activity"/>
    <property type="evidence" value="ECO:0007669"/>
    <property type="project" value="InterPro"/>
</dbReference>
<keyword evidence="3 6" id="KW-0808">Transferase</keyword>
<evidence type="ECO:0000313" key="7">
    <source>
        <dbReference type="Proteomes" id="UP000014978"/>
    </source>
</evidence>
<dbReference type="PROSITE" id="PS51147">
    <property type="entry name" value="PFTA"/>
    <property type="match status" value="1"/>
</dbReference>
<gene>
    <name evidence="6" type="ORF">SLOPH_1516</name>
</gene>
<dbReference type="AlphaFoldDB" id="S7W7T7"/>
<dbReference type="PANTHER" id="PTHR11129">
    <property type="entry name" value="PROTEIN FARNESYLTRANSFERASE ALPHA SUBUNIT/RAB GERANYLGERANYL TRANSFERASE ALPHA SUBUNIT"/>
    <property type="match status" value="1"/>
</dbReference>
<evidence type="ECO:0000256" key="1">
    <source>
        <dbReference type="ARBA" id="ARBA00006734"/>
    </source>
</evidence>
<proteinExistence type="inferred from homology"/>
<comment type="caution">
    <text evidence="6">The sequence shown here is derived from an EMBL/GenBank/DDBJ whole genome shotgun (WGS) entry which is preliminary data.</text>
</comment>
<organism evidence="6 7">
    <name type="scientific">Spraguea lophii (strain 42_110)</name>
    <name type="common">Microsporidian parasite</name>
    <dbReference type="NCBI Taxonomy" id="1358809"/>
    <lineage>
        <taxon>Eukaryota</taxon>
        <taxon>Fungi</taxon>
        <taxon>Fungi incertae sedis</taxon>
        <taxon>Microsporidia</taxon>
        <taxon>Spragueidae</taxon>
        <taxon>Spraguea</taxon>
    </lineage>
</organism>
<protein>
    <submittedName>
        <fullName evidence="6">Protein prenyltransferase</fullName>
    </submittedName>
</protein>
<dbReference type="OrthoDB" id="2192310at2759"/>
<dbReference type="Gene3D" id="1.25.40.120">
    <property type="entry name" value="Protein prenylyltransferase"/>
    <property type="match status" value="1"/>
</dbReference>
<keyword evidence="2" id="KW-0637">Prenyltransferase</keyword>
<sequence length="375" mass="44534">MDKDSKEIHKEIKQISILKEKISNGDIYALEQYFNIIPDDIRYWNMLKINMIELIMNYKNDNKENSNMSDDKEDSNNDTLKKSLNNNNTNNIIENNTIDREYILSFINSHSFSDAFISFKNTKDSINEYSIRMNISDIVEFINHNLSLTYKILKYNIKSYQVWNHRRYIMDMFKLYDKSITNILLLENRNFHCWNYIRNTCRYGGNELEEISKIMLKSDTMNYSAIWNIKNLDVRSFLFTDSANEAWWLHCSDGMYVRKYVEGYSEKMIVVLDKIIDDVLIECCMVYKKKLNCYSRVVVVKKEICSCKSIKVNGVILVSDGKKVYDGLEKLDGRNKYLLMEMLNDGVDVRDELLEVDPIRKRYYDNETCGFIMFK</sequence>
<evidence type="ECO:0000313" key="6">
    <source>
        <dbReference type="EMBL" id="EPR78886.1"/>
    </source>
</evidence>
<dbReference type="EMBL" id="ATCN01000504">
    <property type="protein sequence ID" value="EPR78886.1"/>
    <property type="molecule type" value="Genomic_DNA"/>
</dbReference>
<feature type="region of interest" description="Disordered" evidence="5">
    <location>
        <begin position="65"/>
        <end position="86"/>
    </location>
</feature>
<keyword evidence="4" id="KW-0677">Repeat</keyword>
<dbReference type="Proteomes" id="UP000014978">
    <property type="component" value="Unassembled WGS sequence"/>
</dbReference>
<dbReference type="VEuPathDB" id="MicrosporidiaDB:SLOPH_1516"/>
<dbReference type="SUPFAM" id="SSF48439">
    <property type="entry name" value="Protein prenylyltransferase"/>
    <property type="match status" value="1"/>
</dbReference>
<comment type="similarity">
    <text evidence="1">Belongs to the protein prenyltransferase subunit alpha family.</text>
</comment>
<dbReference type="STRING" id="1358809.S7W7T7"/>
<dbReference type="InParanoid" id="S7W7T7"/>
<keyword evidence="7" id="KW-1185">Reference proteome</keyword>
<dbReference type="HOGENOM" id="CLU_738049_0_0_1"/>
<name>S7W7T7_SPRLO</name>